<evidence type="ECO:0000313" key="2">
    <source>
        <dbReference type="Proteomes" id="UP000607653"/>
    </source>
</evidence>
<gene>
    <name evidence="1" type="ORF">HUJ06_028584</name>
</gene>
<accession>A0A822Y7E6</accession>
<keyword evidence="2" id="KW-1185">Reference proteome</keyword>
<dbReference type="EMBL" id="DUZY01000002">
    <property type="protein sequence ID" value="DAD27116.1"/>
    <property type="molecule type" value="Genomic_DNA"/>
</dbReference>
<reference evidence="1 2" key="1">
    <citation type="journal article" date="2020" name="Mol. Biol. Evol.">
        <title>Distinct Expression and Methylation Patterns for Genes with Different Fates following a Single Whole-Genome Duplication in Flowering Plants.</title>
        <authorList>
            <person name="Shi T."/>
            <person name="Rahmani R.S."/>
            <person name="Gugger P.F."/>
            <person name="Wang M."/>
            <person name="Li H."/>
            <person name="Zhang Y."/>
            <person name="Li Z."/>
            <person name="Wang Q."/>
            <person name="Van de Peer Y."/>
            <person name="Marchal K."/>
            <person name="Chen J."/>
        </authorList>
    </citation>
    <scope>NUCLEOTIDE SEQUENCE [LARGE SCALE GENOMIC DNA]</scope>
    <source>
        <tissue evidence="1">Leaf</tissue>
    </source>
</reference>
<comment type="caution">
    <text evidence="1">The sequence shown here is derived from an EMBL/GenBank/DDBJ whole genome shotgun (WGS) entry which is preliminary data.</text>
</comment>
<evidence type="ECO:0000313" key="1">
    <source>
        <dbReference type="EMBL" id="DAD27116.1"/>
    </source>
</evidence>
<proteinExistence type="predicted"/>
<protein>
    <submittedName>
        <fullName evidence="1">Uncharacterized protein</fullName>
    </submittedName>
</protein>
<name>A0A822Y7E6_NELNU</name>
<dbReference type="AlphaFoldDB" id="A0A822Y7E6"/>
<sequence length="25" mass="2945">MINAISRGADHRFTWLKESELNWIG</sequence>
<organism evidence="1 2">
    <name type="scientific">Nelumbo nucifera</name>
    <name type="common">Sacred lotus</name>
    <dbReference type="NCBI Taxonomy" id="4432"/>
    <lineage>
        <taxon>Eukaryota</taxon>
        <taxon>Viridiplantae</taxon>
        <taxon>Streptophyta</taxon>
        <taxon>Embryophyta</taxon>
        <taxon>Tracheophyta</taxon>
        <taxon>Spermatophyta</taxon>
        <taxon>Magnoliopsida</taxon>
        <taxon>Proteales</taxon>
        <taxon>Nelumbonaceae</taxon>
        <taxon>Nelumbo</taxon>
    </lineage>
</organism>
<dbReference type="Proteomes" id="UP000607653">
    <property type="component" value="Unassembled WGS sequence"/>
</dbReference>